<comment type="caution">
    <text evidence="1">The sequence shown here is derived from an EMBL/GenBank/DDBJ whole genome shotgun (WGS) entry which is preliminary data.</text>
</comment>
<evidence type="ECO:0000313" key="2">
    <source>
        <dbReference type="Proteomes" id="UP000193781"/>
    </source>
</evidence>
<organism evidence="1 2">
    <name type="scientific">Mycobacterium nebraskense</name>
    <dbReference type="NCBI Taxonomy" id="244292"/>
    <lineage>
        <taxon>Bacteria</taxon>
        <taxon>Bacillati</taxon>
        <taxon>Actinomycetota</taxon>
        <taxon>Actinomycetes</taxon>
        <taxon>Mycobacteriales</taxon>
        <taxon>Mycobacteriaceae</taxon>
        <taxon>Mycobacterium</taxon>
    </lineage>
</organism>
<dbReference type="EMBL" id="LQPH01000161">
    <property type="protein sequence ID" value="ORW16436.1"/>
    <property type="molecule type" value="Genomic_DNA"/>
</dbReference>
<accession>A0A0F5NI46</accession>
<name>A0A0F5NI46_9MYCO</name>
<gene>
    <name evidence="1" type="ORF">AWC17_14575</name>
</gene>
<evidence type="ECO:0000313" key="1">
    <source>
        <dbReference type="EMBL" id="ORW16436.1"/>
    </source>
</evidence>
<sequence length="94" mass="10652">MAIHPWLDTFEVFVTRRQYCCANEDFTYVVDMPTGWELIECVVSDGLSGARQIHEELRGGALAEPDGDAAWIIGVGKSVRQWLQLRRYLAIRPG</sequence>
<dbReference type="AlphaFoldDB" id="A0A0F5NI46"/>
<keyword evidence="2" id="KW-1185">Reference proteome</keyword>
<proteinExistence type="predicted"/>
<reference evidence="1 2" key="1">
    <citation type="submission" date="2016-01" db="EMBL/GenBank/DDBJ databases">
        <title>The new phylogeny of the genus Mycobacterium.</title>
        <authorList>
            <person name="Tarcisio F."/>
            <person name="Conor M."/>
            <person name="Antonella G."/>
            <person name="Elisabetta G."/>
            <person name="Giulia F.S."/>
            <person name="Sara T."/>
            <person name="Anna F."/>
            <person name="Clotilde B."/>
            <person name="Roberto B."/>
            <person name="Veronica D.S."/>
            <person name="Fabio R."/>
            <person name="Monica P."/>
            <person name="Olivier J."/>
            <person name="Enrico T."/>
            <person name="Nicola S."/>
        </authorList>
    </citation>
    <scope>NUCLEOTIDE SEQUENCE [LARGE SCALE GENOMIC DNA]</scope>
    <source>
        <strain evidence="1 2">DSM 44803</strain>
    </source>
</reference>
<dbReference type="Proteomes" id="UP000193781">
    <property type="component" value="Unassembled WGS sequence"/>
</dbReference>
<protein>
    <submittedName>
        <fullName evidence="1">Uncharacterized protein</fullName>
    </submittedName>
</protein>